<organism evidence="3 4">
    <name type="scientific">Rhodococcus olei</name>
    <dbReference type="NCBI Taxonomy" id="2161675"/>
    <lineage>
        <taxon>Bacteria</taxon>
        <taxon>Bacillati</taxon>
        <taxon>Actinomycetota</taxon>
        <taxon>Actinomycetes</taxon>
        <taxon>Mycobacteriales</taxon>
        <taxon>Nocardiaceae</taxon>
        <taxon>Rhodococcus</taxon>
    </lineage>
</organism>
<gene>
    <name evidence="3" type="ORF">GCM10023094_16050</name>
</gene>
<dbReference type="EMBL" id="BAABFB010000029">
    <property type="protein sequence ID" value="GAA4476361.1"/>
    <property type="molecule type" value="Genomic_DNA"/>
</dbReference>
<evidence type="ECO:0000313" key="4">
    <source>
        <dbReference type="Proteomes" id="UP001501183"/>
    </source>
</evidence>
<comment type="caution">
    <text evidence="3">The sequence shown here is derived from an EMBL/GenBank/DDBJ whole genome shotgun (WGS) entry which is preliminary data.</text>
</comment>
<evidence type="ECO:0000259" key="2">
    <source>
        <dbReference type="Pfam" id="PF08241"/>
    </source>
</evidence>
<dbReference type="SUPFAM" id="SSF53335">
    <property type="entry name" value="S-adenosyl-L-methionine-dependent methyltransferases"/>
    <property type="match status" value="1"/>
</dbReference>
<dbReference type="Proteomes" id="UP001501183">
    <property type="component" value="Unassembled WGS sequence"/>
</dbReference>
<dbReference type="CDD" id="cd02440">
    <property type="entry name" value="AdoMet_MTases"/>
    <property type="match status" value="1"/>
</dbReference>
<dbReference type="RefSeq" id="WP_345343419.1">
    <property type="nucleotide sequence ID" value="NZ_BAABFB010000029.1"/>
</dbReference>
<dbReference type="Pfam" id="PF08241">
    <property type="entry name" value="Methyltransf_11"/>
    <property type="match status" value="1"/>
</dbReference>
<feature type="domain" description="Methyltransferase type 11" evidence="2">
    <location>
        <begin position="57"/>
        <end position="155"/>
    </location>
</feature>
<dbReference type="Gene3D" id="3.40.50.150">
    <property type="entry name" value="Vaccinia Virus protein VP39"/>
    <property type="match status" value="1"/>
</dbReference>
<dbReference type="InterPro" id="IPR013216">
    <property type="entry name" value="Methyltransf_11"/>
</dbReference>
<reference evidence="4" key="1">
    <citation type="journal article" date="2019" name="Int. J. Syst. Evol. Microbiol.">
        <title>The Global Catalogue of Microorganisms (GCM) 10K type strain sequencing project: providing services to taxonomists for standard genome sequencing and annotation.</title>
        <authorList>
            <consortium name="The Broad Institute Genomics Platform"/>
            <consortium name="The Broad Institute Genome Sequencing Center for Infectious Disease"/>
            <person name="Wu L."/>
            <person name="Ma J."/>
        </authorList>
    </citation>
    <scope>NUCLEOTIDE SEQUENCE [LARGE SCALE GENOMIC DNA]</scope>
    <source>
        <strain evidence="4">JCM 32206</strain>
    </source>
</reference>
<name>A0ABP8NWN9_9NOCA</name>
<dbReference type="PANTHER" id="PTHR43591">
    <property type="entry name" value="METHYLTRANSFERASE"/>
    <property type="match status" value="1"/>
</dbReference>
<accession>A0ABP8NWN9</accession>
<feature type="compositionally biased region" description="Basic residues" evidence="1">
    <location>
        <begin position="1"/>
        <end position="14"/>
    </location>
</feature>
<protein>
    <recommendedName>
        <fullName evidence="2">Methyltransferase type 11 domain-containing protein</fullName>
    </recommendedName>
</protein>
<feature type="region of interest" description="Disordered" evidence="1">
    <location>
        <begin position="1"/>
        <end position="21"/>
    </location>
</feature>
<proteinExistence type="predicted"/>
<evidence type="ECO:0000256" key="1">
    <source>
        <dbReference type="SAM" id="MobiDB-lite"/>
    </source>
</evidence>
<keyword evidence="4" id="KW-1185">Reference proteome</keyword>
<dbReference type="InterPro" id="IPR029063">
    <property type="entry name" value="SAM-dependent_MTases_sf"/>
</dbReference>
<sequence>MHQHAHHHPHHGHGHGHDDAGLAETLDLDAEALGPVLDEVTRWASRFAPDEVRTVADIGAGTGTGTLALARRFAAADVVAIDRSETMLDRVRDAAVGRGLADRLRLVRADLDTGWPAVGAVDVAWASSSLHEVADPDRLLREVRDTLTPGGLLVVVEMDGLPRFLPDSLGNGLEARCHAVLSESGWNAHPDWRPHLERAGLEVADQRTFAVDRPAPTNGRYARVFLARVRDFLADKLDAGDLATLDHLLSESNADSPLHSEGLRIRGSRTVWAARRG</sequence>
<evidence type="ECO:0000313" key="3">
    <source>
        <dbReference type="EMBL" id="GAA4476361.1"/>
    </source>
</evidence>